<reference evidence="2 3" key="1">
    <citation type="submission" date="2024-09" db="EMBL/GenBank/DDBJ databases">
        <authorList>
            <person name="Sun Q."/>
            <person name="Mori K."/>
        </authorList>
    </citation>
    <scope>NUCLEOTIDE SEQUENCE [LARGE SCALE GENOMIC DNA]</scope>
    <source>
        <strain evidence="2 3">TBRC 1432</strain>
    </source>
</reference>
<dbReference type="RefSeq" id="WP_273934404.1">
    <property type="nucleotide sequence ID" value="NZ_CP097263.1"/>
</dbReference>
<feature type="chain" id="PRO_5047263181" evidence="1">
    <location>
        <begin position="30"/>
        <end position="350"/>
    </location>
</feature>
<accession>A0ABV6MZ16</accession>
<protein>
    <submittedName>
        <fullName evidence="2">Uncharacterized protein</fullName>
    </submittedName>
</protein>
<feature type="signal peptide" evidence="1">
    <location>
        <begin position="1"/>
        <end position="29"/>
    </location>
</feature>
<keyword evidence="1" id="KW-0732">Signal</keyword>
<evidence type="ECO:0000313" key="2">
    <source>
        <dbReference type="EMBL" id="MFC0545524.1"/>
    </source>
</evidence>
<evidence type="ECO:0000256" key="1">
    <source>
        <dbReference type="SAM" id="SignalP"/>
    </source>
</evidence>
<keyword evidence="3" id="KW-1185">Reference proteome</keyword>
<comment type="caution">
    <text evidence="2">The sequence shown here is derived from an EMBL/GenBank/DDBJ whole genome shotgun (WGS) entry which is preliminary data.</text>
</comment>
<dbReference type="Proteomes" id="UP001589810">
    <property type="component" value="Unassembled WGS sequence"/>
</dbReference>
<sequence>MNRRQRWGTVAAAVVVAGAFVLPAVPAEAAVAAPPLTFGIYPGGYAGGGSTTGKPDDPAKISAALGTLQHGRSPFLLRDYIGCDSPFPDDEMSLLAPGRRLDLVISYTGQSMADWLACLRTEVKRYGPVTDTISVTLEENILHDSKGLDALAQGVVVAKQAAESNGLHRLQIGFDEVAASFPDDSGQWVDPFIQFWHDLAGRVGPDFARSVDFIGVDLYPDSGLPGVPDTPELSDVTDFVHHTLDVVRTQEMPTVGLGRNVPIRVSENGYSTNTPARSSADQAKILTGEILAVNADRKAENVVSFEMFDLRDDVTGSPSGFDNLGLMTDDYTPKPMFWVYGGLIATIGRH</sequence>
<dbReference type="SUPFAM" id="SSF51445">
    <property type="entry name" value="(Trans)glycosidases"/>
    <property type="match status" value="1"/>
</dbReference>
<proteinExistence type="predicted"/>
<dbReference type="EMBL" id="JBHLUD010000009">
    <property type="protein sequence ID" value="MFC0545524.1"/>
    <property type="molecule type" value="Genomic_DNA"/>
</dbReference>
<gene>
    <name evidence="2" type="ORF">ACFFH7_28705</name>
</gene>
<organism evidence="2 3">
    <name type="scientific">Kutzneria chonburiensis</name>
    <dbReference type="NCBI Taxonomy" id="1483604"/>
    <lineage>
        <taxon>Bacteria</taxon>
        <taxon>Bacillati</taxon>
        <taxon>Actinomycetota</taxon>
        <taxon>Actinomycetes</taxon>
        <taxon>Pseudonocardiales</taxon>
        <taxon>Pseudonocardiaceae</taxon>
        <taxon>Kutzneria</taxon>
    </lineage>
</organism>
<dbReference type="Gene3D" id="3.20.20.80">
    <property type="entry name" value="Glycosidases"/>
    <property type="match status" value="1"/>
</dbReference>
<name>A0ABV6MZ16_9PSEU</name>
<evidence type="ECO:0000313" key="3">
    <source>
        <dbReference type="Proteomes" id="UP001589810"/>
    </source>
</evidence>
<dbReference type="InterPro" id="IPR017853">
    <property type="entry name" value="GH"/>
</dbReference>